<organism evidence="1">
    <name type="scientific">marine sediment metagenome</name>
    <dbReference type="NCBI Taxonomy" id="412755"/>
    <lineage>
        <taxon>unclassified sequences</taxon>
        <taxon>metagenomes</taxon>
        <taxon>ecological metagenomes</taxon>
    </lineage>
</organism>
<comment type="caution">
    <text evidence="1">The sequence shown here is derived from an EMBL/GenBank/DDBJ whole genome shotgun (WGS) entry which is preliminary data.</text>
</comment>
<evidence type="ECO:0000313" key="1">
    <source>
        <dbReference type="EMBL" id="GAI25423.1"/>
    </source>
</evidence>
<accession>X1M245</accession>
<reference evidence="1" key="1">
    <citation type="journal article" date="2014" name="Front. Microbiol.">
        <title>High frequency of phylogenetically diverse reductive dehalogenase-homologous genes in deep subseafloor sedimentary metagenomes.</title>
        <authorList>
            <person name="Kawai M."/>
            <person name="Futagami T."/>
            <person name="Toyoda A."/>
            <person name="Takaki Y."/>
            <person name="Nishi S."/>
            <person name="Hori S."/>
            <person name="Arai W."/>
            <person name="Tsubouchi T."/>
            <person name="Morono Y."/>
            <person name="Uchiyama I."/>
            <person name="Ito T."/>
            <person name="Fujiyama A."/>
            <person name="Inagaki F."/>
            <person name="Takami H."/>
        </authorList>
    </citation>
    <scope>NUCLEOTIDE SEQUENCE</scope>
    <source>
        <strain evidence="1">Expedition CK06-06</strain>
    </source>
</reference>
<dbReference type="AlphaFoldDB" id="X1M245"/>
<dbReference type="EMBL" id="BARV01013711">
    <property type="protein sequence ID" value="GAI25423.1"/>
    <property type="molecule type" value="Genomic_DNA"/>
</dbReference>
<sequence length="50" mass="5893">MKRLVEILIEHYNQRALKADTLSSEYIYKITAFVLGEYLRYLSGGQKLKK</sequence>
<protein>
    <submittedName>
        <fullName evidence="1">Uncharacterized protein</fullName>
    </submittedName>
</protein>
<name>X1M245_9ZZZZ</name>
<gene>
    <name evidence="1" type="ORF">S06H3_24553</name>
</gene>
<proteinExistence type="predicted"/>